<dbReference type="InterPro" id="IPR013087">
    <property type="entry name" value="Znf_C2H2_type"/>
</dbReference>
<feature type="domain" description="C2H2-type" evidence="3">
    <location>
        <begin position="232"/>
        <end position="259"/>
    </location>
</feature>
<evidence type="ECO:0000259" key="3">
    <source>
        <dbReference type="PROSITE" id="PS50157"/>
    </source>
</evidence>
<feature type="region of interest" description="Disordered" evidence="2">
    <location>
        <begin position="206"/>
        <end position="225"/>
    </location>
</feature>
<evidence type="ECO:0000256" key="1">
    <source>
        <dbReference type="PROSITE-ProRule" id="PRU00042"/>
    </source>
</evidence>
<dbReference type="SMART" id="SM00355">
    <property type="entry name" value="ZnF_C2H2"/>
    <property type="match status" value="1"/>
</dbReference>
<reference evidence="4" key="1">
    <citation type="journal article" date="2014" name="Nat. Commun.">
        <title>The emerging biofuel crop Camelina sativa retains a highly undifferentiated hexaploid genome structure.</title>
        <authorList>
            <person name="Kagale S."/>
            <person name="Koh C."/>
            <person name="Nixon J."/>
            <person name="Bollina V."/>
            <person name="Clarke W.E."/>
            <person name="Tuteja R."/>
            <person name="Spillane C."/>
            <person name="Robinson S.J."/>
            <person name="Links M.G."/>
            <person name="Clarke C."/>
            <person name="Higgins E.E."/>
            <person name="Huebert T."/>
            <person name="Sharpe A.G."/>
            <person name="Parkin I.A."/>
        </authorList>
    </citation>
    <scope>NUCLEOTIDE SEQUENCE [LARGE SCALE GENOMIC DNA]</scope>
    <source>
        <strain evidence="4">cv. DH55</strain>
    </source>
</reference>
<proteinExistence type="predicted"/>
<dbReference type="PROSITE" id="PS50157">
    <property type="entry name" value="ZINC_FINGER_C2H2_2"/>
    <property type="match status" value="1"/>
</dbReference>
<reference evidence="5" key="2">
    <citation type="submission" date="2025-08" db="UniProtKB">
        <authorList>
            <consortium name="RefSeq"/>
        </authorList>
    </citation>
    <scope>IDENTIFICATION</scope>
    <source>
        <tissue evidence="5">Leaf</tissue>
    </source>
</reference>
<name>A0ABM1QBE5_CAMSA</name>
<keyword evidence="4" id="KW-1185">Reference proteome</keyword>
<dbReference type="GeneID" id="104792733"/>
<dbReference type="Proteomes" id="UP000694864">
    <property type="component" value="Chromosome 1"/>
</dbReference>
<accession>A0ABM1QBE5</accession>
<evidence type="ECO:0000313" key="5">
    <source>
        <dbReference type="RefSeq" id="XP_019084083.1"/>
    </source>
</evidence>
<protein>
    <submittedName>
        <fullName evidence="5">Uncharacterized protein LOC104792733</fullName>
    </submittedName>
</protein>
<sequence>MSSIPNNFNFLGDDTNNHSFFPIQMNQNSKMVRSMFISSDHTNHGNLFSSSPSFTSFQNSHVSSSSFGFQNPYVKNHMMSDNYFPINNHSHLTRVSFTQTITNRYTAIIPTNTLDNAQYGIALAKRAMNSETNIWNRTFSSPITFERKCEILNPKPLNVIYPRQDSAYSQHLDMFSLSSKHNHDQHILQDGRSLKNILNPINRFEKTTEKSDDNNQDDGRTHSLPYEKYGPYTCPKCNGVFDTSQKFAAHMSSHYKTETTEEREQRLRAKNKRKFYKLNYGVHGR</sequence>
<dbReference type="RefSeq" id="XP_019084083.1">
    <property type="nucleotide sequence ID" value="XM_019228538.1"/>
</dbReference>
<keyword evidence="1" id="KW-0863">Zinc-finger</keyword>
<evidence type="ECO:0000256" key="2">
    <source>
        <dbReference type="SAM" id="MobiDB-lite"/>
    </source>
</evidence>
<keyword evidence="1" id="KW-0479">Metal-binding</keyword>
<keyword evidence="1" id="KW-0862">Zinc</keyword>
<gene>
    <name evidence="5" type="primary">LOC104792733</name>
</gene>
<feature type="compositionally biased region" description="Basic and acidic residues" evidence="2">
    <location>
        <begin position="206"/>
        <end position="221"/>
    </location>
</feature>
<evidence type="ECO:0000313" key="4">
    <source>
        <dbReference type="Proteomes" id="UP000694864"/>
    </source>
</evidence>
<dbReference type="PROSITE" id="PS00028">
    <property type="entry name" value="ZINC_FINGER_C2H2_1"/>
    <property type="match status" value="1"/>
</dbReference>
<organism evidence="4 5">
    <name type="scientific">Camelina sativa</name>
    <name type="common">False flax</name>
    <name type="synonym">Myagrum sativum</name>
    <dbReference type="NCBI Taxonomy" id="90675"/>
    <lineage>
        <taxon>Eukaryota</taxon>
        <taxon>Viridiplantae</taxon>
        <taxon>Streptophyta</taxon>
        <taxon>Embryophyta</taxon>
        <taxon>Tracheophyta</taxon>
        <taxon>Spermatophyta</taxon>
        <taxon>Magnoliopsida</taxon>
        <taxon>eudicotyledons</taxon>
        <taxon>Gunneridae</taxon>
        <taxon>Pentapetalae</taxon>
        <taxon>rosids</taxon>
        <taxon>malvids</taxon>
        <taxon>Brassicales</taxon>
        <taxon>Brassicaceae</taxon>
        <taxon>Camelineae</taxon>
        <taxon>Camelina</taxon>
    </lineage>
</organism>